<reference evidence="1" key="1">
    <citation type="journal article" date="2015" name="Genome Announc.">
        <title>Draft Genome Sequence of the Pathogenic Filamentous Fungus Aspergillus udagawae Strain IFM 46973T.</title>
        <authorList>
            <person name="Kusuya Y."/>
            <person name="Takahashi-Nakaguchi A."/>
            <person name="Takahashi H."/>
            <person name="Yaguchi T."/>
        </authorList>
    </citation>
    <scope>NUCLEOTIDE SEQUENCE</scope>
    <source>
        <strain evidence="1">IFM 46973</strain>
    </source>
</reference>
<organism evidence="1 2">
    <name type="scientific">Aspergillus udagawae</name>
    <dbReference type="NCBI Taxonomy" id="91492"/>
    <lineage>
        <taxon>Eukaryota</taxon>
        <taxon>Fungi</taxon>
        <taxon>Dikarya</taxon>
        <taxon>Ascomycota</taxon>
        <taxon>Pezizomycotina</taxon>
        <taxon>Eurotiomycetes</taxon>
        <taxon>Eurotiomycetidae</taxon>
        <taxon>Eurotiales</taxon>
        <taxon>Aspergillaceae</taxon>
        <taxon>Aspergillus</taxon>
        <taxon>Aspergillus subgen. Fumigati</taxon>
    </lineage>
</organism>
<dbReference type="Proteomes" id="UP000036893">
    <property type="component" value="Unassembled WGS sequence"/>
</dbReference>
<dbReference type="EMBL" id="BBXM02000007">
    <property type="protein sequence ID" value="GIC92774.1"/>
    <property type="molecule type" value="Genomic_DNA"/>
</dbReference>
<protein>
    <submittedName>
        <fullName evidence="1">Uncharacterized protein</fullName>
    </submittedName>
</protein>
<name>A0A8E0V568_9EURO</name>
<accession>A0A8E0V568</accession>
<reference evidence="1" key="2">
    <citation type="submission" date="2021-01" db="EMBL/GenBank/DDBJ databases">
        <title>Pan-genome distribution and transcriptional activeness of fungal secondary metabolism genes in Aspergillus section Fumigati.</title>
        <authorList>
            <person name="Takahashi H."/>
            <person name="Umemura M."/>
            <person name="Ninomiya A."/>
            <person name="Kusuya Y."/>
            <person name="Urayama S."/>
            <person name="Shimizu M."/>
            <person name="Watanabe A."/>
            <person name="Kamei K."/>
            <person name="Yaguchi T."/>
            <person name="Hagiwara D."/>
        </authorList>
    </citation>
    <scope>NUCLEOTIDE SEQUENCE</scope>
    <source>
        <strain evidence="1">IFM 46973</strain>
    </source>
</reference>
<evidence type="ECO:0000313" key="1">
    <source>
        <dbReference type="EMBL" id="GIC92774.1"/>
    </source>
</evidence>
<gene>
    <name evidence="1" type="ORF">Aud_009245</name>
</gene>
<dbReference type="RefSeq" id="XP_043150040.1">
    <property type="nucleotide sequence ID" value="XM_043294105.1"/>
</dbReference>
<dbReference type="AlphaFoldDB" id="A0A8E0V568"/>
<sequence>MKALIPITSAILGTTAVGVYLFRQNLKSRITTKAHHGHLPRSISPNITTAPDEVFTEQTVAVYDSTSISVPRGKLPALPTEELLTRMLRRNMSNFARLPQAYIIRTMSTEAEKPSFKAANLERLDFKEGDLVCGAYRAILRTPGKVEFEFKPLGPVRGRLVVTITEKDDQMVFMNETLMWKPKAEKGVMPLETAVGKWMHELTAWWMVDSGVKYLMDLKN</sequence>
<evidence type="ECO:0000313" key="2">
    <source>
        <dbReference type="Proteomes" id="UP000036893"/>
    </source>
</evidence>
<proteinExistence type="predicted"/>
<dbReference type="GeneID" id="66996722"/>
<comment type="caution">
    <text evidence="1">The sequence shown here is derived from an EMBL/GenBank/DDBJ whole genome shotgun (WGS) entry which is preliminary data.</text>
</comment>